<evidence type="ECO:0000313" key="3">
    <source>
        <dbReference type="EMBL" id="KNF05948.1"/>
    </source>
</evidence>
<feature type="signal peptide" evidence="2">
    <location>
        <begin position="1"/>
        <end position="20"/>
    </location>
</feature>
<protein>
    <recommendedName>
        <fullName evidence="5">Secreted protein</fullName>
    </recommendedName>
</protein>
<feature type="region of interest" description="Disordered" evidence="1">
    <location>
        <begin position="99"/>
        <end position="141"/>
    </location>
</feature>
<feature type="compositionally biased region" description="Acidic residues" evidence="1">
    <location>
        <begin position="130"/>
        <end position="141"/>
    </location>
</feature>
<evidence type="ECO:0000313" key="4">
    <source>
        <dbReference type="Proteomes" id="UP000054564"/>
    </source>
</evidence>
<comment type="caution">
    <text evidence="3">The sequence shown here is derived from an EMBL/GenBank/DDBJ whole genome shotgun (WGS) entry which is preliminary data.</text>
</comment>
<evidence type="ECO:0000256" key="2">
    <source>
        <dbReference type="SAM" id="SignalP"/>
    </source>
</evidence>
<dbReference type="Proteomes" id="UP000054564">
    <property type="component" value="Unassembled WGS sequence"/>
</dbReference>
<evidence type="ECO:0000256" key="1">
    <source>
        <dbReference type="SAM" id="MobiDB-lite"/>
    </source>
</evidence>
<dbReference type="EMBL" id="AJIL01000005">
    <property type="protein sequence ID" value="KNF05948.1"/>
    <property type="molecule type" value="Genomic_DNA"/>
</dbReference>
<accession>A0A0L0W329</accession>
<keyword evidence="2" id="KW-0732">Signal</keyword>
<proteinExistence type="predicted"/>
<gene>
    <name evidence="3" type="ORF">PSTG_00940</name>
</gene>
<dbReference type="OrthoDB" id="10277267at2759"/>
<reference evidence="4" key="1">
    <citation type="submission" date="2014-03" db="EMBL/GenBank/DDBJ databases">
        <title>The Genome Sequence of Puccinia striiformis f. sp. tritici PST-78.</title>
        <authorList>
            <consortium name="The Broad Institute Genome Sequencing Platform"/>
            <person name="Cuomo C."/>
            <person name="Hulbert S."/>
            <person name="Chen X."/>
            <person name="Walker B."/>
            <person name="Young S.K."/>
            <person name="Zeng Q."/>
            <person name="Gargeya S."/>
            <person name="Fitzgerald M."/>
            <person name="Haas B."/>
            <person name="Abouelleil A."/>
            <person name="Alvarado L."/>
            <person name="Arachchi H.M."/>
            <person name="Berlin A.M."/>
            <person name="Chapman S.B."/>
            <person name="Goldberg J."/>
            <person name="Griggs A."/>
            <person name="Gujja S."/>
            <person name="Hansen M."/>
            <person name="Howarth C."/>
            <person name="Imamovic A."/>
            <person name="Larimer J."/>
            <person name="McCowan C."/>
            <person name="Montmayeur A."/>
            <person name="Murphy C."/>
            <person name="Neiman D."/>
            <person name="Pearson M."/>
            <person name="Priest M."/>
            <person name="Roberts A."/>
            <person name="Saif S."/>
            <person name="Shea T."/>
            <person name="Sisk P."/>
            <person name="Sykes S."/>
            <person name="Wortman J."/>
            <person name="Nusbaum C."/>
            <person name="Birren B."/>
        </authorList>
    </citation>
    <scope>NUCLEOTIDE SEQUENCE [LARGE SCALE GENOMIC DNA]</scope>
    <source>
        <strain evidence="4">race PST-78</strain>
    </source>
</reference>
<organism evidence="3 4">
    <name type="scientific">Puccinia striiformis f. sp. tritici PST-78</name>
    <dbReference type="NCBI Taxonomy" id="1165861"/>
    <lineage>
        <taxon>Eukaryota</taxon>
        <taxon>Fungi</taxon>
        <taxon>Dikarya</taxon>
        <taxon>Basidiomycota</taxon>
        <taxon>Pucciniomycotina</taxon>
        <taxon>Pucciniomycetes</taxon>
        <taxon>Pucciniales</taxon>
        <taxon>Pucciniaceae</taxon>
        <taxon>Puccinia</taxon>
    </lineage>
</organism>
<sequence length="141" mass="15115">MLSLKSTIVFTILACGFAAADLKADQKKYCTFSCGIYSDEDLTEGGCTTITNRDKDGTAIQWTMKEAFRTDNHAKYFNCLGTDAAFSSCCKPGSIKIPPGTKGKPPPVMTLNGPKSYSGICKDASPTSSEEGDPEDCLYNP</sequence>
<evidence type="ECO:0008006" key="5">
    <source>
        <dbReference type="Google" id="ProtNLM"/>
    </source>
</evidence>
<dbReference type="AlphaFoldDB" id="A0A0L0W329"/>
<name>A0A0L0W329_9BASI</name>
<feature type="chain" id="PRO_5005550807" description="Secreted protein" evidence="2">
    <location>
        <begin position="21"/>
        <end position="141"/>
    </location>
</feature>
<keyword evidence="4" id="KW-1185">Reference proteome</keyword>